<dbReference type="AlphaFoldDB" id="A0A8S1A663"/>
<dbReference type="Gene3D" id="1.10.287.660">
    <property type="entry name" value="Helix hairpin bin"/>
    <property type="match status" value="2"/>
</dbReference>
<feature type="compositionally biased region" description="Low complexity" evidence="5">
    <location>
        <begin position="508"/>
        <end position="525"/>
    </location>
</feature>
<comment type="caution">
    <text evidence="6">The sequence shown here is derived from an EMBL/GenBank/DDBJ whole genome shotgun (WGS) entry which is preliminary data.</text>
</comment>
<dbReference type="SUPFAM" id="SSF140102">
    <property type="entry name" value="ISY1 domain-like"/>
    <property type="match status" value="2"/>
</dbReference>
<evidence type="ECO:0000256" key="5">
    <source>
        <dbReference type="SAM" id="MobiDB-lite"/>
    </source>
</evidence>
<sequence>MARNAEKAMTTLARWRAAQVQEAGGQRERRPYLASECNDLPQAEKWRLQIVREIAKKVAQIQNDASESPVNPINNDELPTVEDVVDVVIDTVLPETEPLTLSPEEVFSKVANDVSPIFASSQSPIKLPSLSPSVKSEQASTKDATQYKSGSLSLGSQKTTHSNPTSEKSEGSFSNSSKLPSKRNSKSSKDDSVVKAIAELQPQGKIISDHVDKLSDAVKILAHDVKVSQANSVPHNIDKIAKMSKELTSEAKALRDSIKCLSEDITRTKQELCCCVTEEDVNFPYHLFLIEIIINKIHMKCECFDIDSNNLVIAATFLGKQPIILYDSSCGKIDNFNKLNVGKSTLFAMTYDKICSIKKFEIVLLLTKQPPCSPCVTKIGETHMDYTCEFVTLREELCSKWRDQQPTDNILCTTSTPLSKNMYYLSCCMGENTDTIGIIEVTVRMSFLGKEITTAFCAQPKPQGTSFLLKDDHGMSMYSCQRVEMDDHGKILLEEGVMSKTTPPCLTSSPRHNNPHSSVSSSISKRSYEPPSQVNHGMARYDEIYTKMNVNELKIRVPKSSKVERTGKYDKIQELCSCESTAYNTGEQIQFELPKDCTYPEKTYTSNLKYTLKGLDRNEKKDRKLINVTPTNCPVPVDMSKMLHPQKDVFILKIGKKLETQDKKTDLEIELVTPKLPSANENNKNISAQCSNADVKKPLKPRKEKSKDRKGKGAGLGEFRIRDLNDEINKLMREKRHWEVQIKALGGPDHARVGPKMLDQDGKEVPGNRGYKYFGAAKDLPGVRELFEQEPPPPPRRTRADLMRDVDADYYGYRDDDDGLLMPLEQEAEKEAIANAVDEWKRNKEENKDQDLSDEENIYPEDPDDKRIEDEEAEPVRQVVTSHVAVPSQKDIEEALLRRKKQELLEKYGCMDVDVKLEQS</sequence>
<keyword evidence="4" id="KW-0175">Coiled coil</keyword>
<protein>
    <submittedName>
        <fullName evidence="6">Uncharacterized protein</fullName>
    </submittedName>
</protein>
<reference evidence="6 7" key="1">
    <citation type="submission" date="2020-04" db="EMBL/GenBank/DDBJ databases">
        <authorList>
            <person name="Wallbank WR R."/>
            <person name="Pardo Diaz C."/>
            <person name="Kozak K."/>
            <person name="Martin S."/>
            <person name="Jiggins C."/>
            <person name="Moest M."/>
            <person name="Warren A I."/>
            <person name="Byers J.R.P. K."/>
            <person name="Montejo-Kovacevich G."/>
            <person name="Yen C E."/>
        </authorList>
    </citation>
    <scope>NUCLEOTIDE SEQUENCE [LARGE SCALE GENOMIC DNA]</scope>
</reference>
<evidence type="ECO:0000256" key="3">
    <source>
        <dbReference type="ARBA" id="ARBA00023242"/>
    </source>
</evidence>
<dbReference type="Pfam" id="PF06246">
    <property type="entry name" value="Isy1"/>
    <property type="match status" value="2"/>
</dbReference>
<evidence type="ECO:0000313" key="7">
    <source>
        <dbReference type="Proteomes" id="UP000494256"/>
    </source>
</evidence>
<feature type="compositionally biased region" description="Basic and acidic residues" evidence="5">
    <location>
        <begin position="836"/>
        <end position="851"/>
    </location>
</feature>
<evidence type="ECO:0000256" key="4">
    <source>
        <dbReference type="SAM" id="Coils"/>
    </source>
</evidence>
<dbReference type="OrthoDB" id="5555409at2759"/>
<proteinExistence type="inferred from homology"/>
<keyword evidence="3" id="KW-0539">Nucleus</keyword>
<dbReference type="InterPro" id="IPR037200">
    <property type="entry name" value="Isy1_sf"/>
</dbReference>
<evidence type="ECO:0000256" key="2">
    <source>
        <dbReference type="ARBA" id="ARBA00007002"/>
    </source>
</evidence>
<evidence type="ECO:0000313" key="6">
    <source>
        <dbReference type="EMBL" id="CAB3243965.1"/>
    </source>
</evidence>
<comment type="subcellular location">
    <subcellularLocation>
        <location evidence="1">Nucleus</location>
    </subcellularLocation>
</comment>
<accession>A0A8S1A663</accession>
<feature type="region of interest" description="Disordered" evidence="5">
    <location>
        <begin position="677"/>
        <end position="714"/>
    </location>
</feature>
<dbReference type="PANTHER" id="PTHR13021">
    <property type="entry name" value="PRE-MRNA-SPLICING FACTOR ISY1"/>
    <property type="match status" value="1"/>
</dbReference>
<dbReference type="EMBL" id="CADEBD010000314">
    <property type="protein sequence ID" value="CAB3243965.1"/>
    <property type="molecule type" value="Genomic_DNA"/>
</dbReference>
<comment type="similarity">
    <text evidence="2">Belongs to the ISY1 family.</text>
</comment>
<feature type="compositionally biased region" description="Polar residues" evidence="5">
    <location>
        <begin position="126"/>
        <end position="165"/>
    </location>
</feature>
<feature type="region of interest" description="Disordered" evidence="5">
    <location>
        <begin position="502"/>
        <end position="535"/>
    </location>
</feature>
<dbReference type="InterPro" id="IPR009360">
    <property type="entry name" value="Isy1"/>
</dbReference>
<feature type="compositionally biased region" description="Polar residues" evidence="5">
    <location>
        <begin position="679"/>
        <end position="692"/>
    </location>
</feature>
<dbReference type="GO" id="GO:0000350">
    <property type="term" value="P:generation of catalytic spliceosome for second transesterification step"/>
    <property type="evidence" value="ECO:0007669"/>
    <property type="project" value="InterPro"/>
</dbReference>
<feature type="coiled-coil region" evidence="4">
    <location>
        <begin position="244"/>
        <end position="271"/>
    </location>
</feature>
<gene>
    <name evidence="6" type="ORF">APLA_LOCUS10606</name>
</gene>
<feature type="compositionally biased region" description="Basic residues" evidence="5">
    <location>
        <begin position="698"/>
        <end position="712"/>
    </location>
</feature>
<name>A0A8S1A663_ARCPL</name>
<dbReference type="Proteomes" id="UP000494256">
    <property type="component" value="Unassembled WGS sequence"/>
</dbReference>
<evidence type="ECO:0000256" key="1">
    <source>
        <dbReference type="ARBA" id="ARBA00004123"/>
    </source>
</evidence>
<organism evidence="6 7">
    <name type="scientific">Arctia plantaginis</name>
    <name type="common">Wood tiger moth</name>
    <name type="synonym">Phalaena plantaginis</name>
    <dbReference type="NCBI Taxonomy" id="874455"/>
    <lineage>
        <taxon>Eukaryota</taxon>
        <taxon>Metazoa</taxon>
        <taxon>Ecdysozoa</taxon>
        <taxon>Arthropoda</taxon>
        <taxon>Hexapoda</taxon>
        <taxon>Insecta</taxon>
        <taxon>Pterygota</taxon>
        <taxon>Neoptera</taxon>
        <taxon>Endopterygota</taxon>
        <taxon>Lepidoptera</taxon>
        <taxon>Glossata</taxon>
        <taxon>Ditrysia</taxon>
        <taxon>Noctuoidea</taxon>
        <taxon>Erebidae</taxon>
        <taxon>Arctiinae</taxon>
        <taxon>Arctia</taxon>
    </lineage>
</organism>
<dbReference type="InterPro" id="IPR029012">
    <property type="entry name" value="Helix_hairpin_bin_sf"/>
</dbReference>
<feature type="compositionally biased region" description="Acidic residues" evidence="5">
    <location>
        <begin position="852"/>
        <end position="863"/>
    </location>
</feature>
<dbReference type="Pfam" id="PF14924">
    <property type="entry name" value="MAP10_N"/>
    <property type="match status" value="1"/>
</dbReference>
<feature type="region of interest" description="Disordered" evidence="5">
    <location>
        <begin position="836"/>
        <end position="879"/>
    </location>
</feature>
<dbReference type="GO" id="GO:0005634">
    <property type="term" value="C:nucleus"/>
    <property type="evidence" value="ECO:0007669"/>
    <property type="project" value="UniProtKB-SubCell"/>
</dbReference>
<feature type="region of interest" description="Disordered" evidence="5">
    <location>
        <begin position="126"/>
        <end position="191"/>
    </location>
</feature>